<evidence type="ECO:0000313" key="1">
    <source>
        <dbReference type="EMBL" id="KAF3839603.1"/>
    </source>
</evidence>
<proteinExistence type="predicted"/>
<accession>A0A7J5XS07</accession>
<dbReference type="OrthoDB" id="8607457at2759"/>
<dbReference type="EMBL" id="JAAKFY010000021">
    <property type="protein sequence ID" value="KAF3839603.1"/>
    <property type="molecule type" value="Genomic_DNA"/>
</dbReference>
<name>A0A7J5XS07_DISMA</name>
<dbReference type="AlphaFoldDB" id="A0A7J5XS07"/>
<gene>
    <name evidence="1" type="ORF">F7725_018320</name>
</gene>
<organism evidence="1 2">
    <name type="scientific">Dissostichus mawsoni</name>
    <name type="common">Antarctic cod</name>
    <dbReference type="NCBI Taxonomy" id="36200"/>
    <lineage>
        <taxon>Eukaryota</taxon>
        <taxon>Metazoa</taxon>
        <taxon>Chordata</taxon>
        <taxon>Craniata</taxon>
        <taxon>Vertebrata</taxon>
        <taxon>Euteleostomi</taxon>
        <taxon>Actinopterygii</taxon>
        <taxon>Neopterygii</taxon>
        <taxon>Teleostei</taxon>
        <taxon>Neoteleostei</taxon>
        <taxon>Acanthomorphata</taxon>
        <taxon>Eupercaria</taxon>
        <taxon>Perciformes</taxon>
        <taxon>Notothenioidei</taxon>
        <taxon>Nototheniidae</taxon>
        <taxon>Dissostichus</taxon>
    </lineage>
</organism>
<evidence type="ECO:0000313" key="2">
    <source>
        <dbReference type="Proteomes" id="UP000518266"/>
    </source>
</evidence>
<keyword evidence="2" id="KW-1185">Reference proteome</keyword>
<sequence>MEGGQCYEYKWFSGGRQNSTRPSIWCQRSDGLNVTGGCLPMNPPVDNSSCDPLCLMPKSFCSEPTDLVTT</sequence>
<dbReference type="Proteomes" id="UP000518266">
    <property type="component" value="Unassembled WGS sequence"/>
</dbReference>
<reference evidence="1 2" key="1">
    <citation type="submission" date="2020-03" db="EMBL/GenBank/DDBJ databases">
        <title>Dissostichus mawsoni Genome sequencing and assembly.</title>
        <authorList>
            <person name="Park H."/>
        </authorList>
    </citation>
    <scope>NUCLEOTIDE SEQUENCE [LARGE SCALE GENOMIC DNA]</scope>
    <source>
        <strain evidence="1">DM0001</strain>
        <tissue evidence="1">Muscle</tissue>
    </source>
</reference>
<comment type="caution">
    <text evidence="1">The sequence shown here is derived from an EMBL/GenBank/DDBJ whole genome shotgun (WGS) entry which is preliminary data.</text>
</comment>
<protein>
    <submittedName>
        <fullName evidence="1">Uncharacterized protein</fullName>
    </submittedName>
</protein>